<dbReference type="AlphaFoldDB" id="A0A833XQ58"/>
<feature type="non-terminal residue" evidence="2">
    <location>
        <position position="1"/>
    </location>
</feature>
<dbReference type="InterPro" id="IPR017853">
    <property type="entry name" value="GH"/>
</dbReference>
<reference evidence="2" key="1">
    <citation type="submission" date="2015-10" db="EMBL/GenBank/DDBJ databases">
        <authorList>
            <person name="Martinez-Garcia P.J."/>
            <person name="Crepeau M.W."/>
            <person name="Puiu D."/>
            <person name="Gonzalez-Ibeas D."/>
            <person name="Whalen J."/>
            <person name="Stevens K."/>
            <person name="Paul R."/>
            <person name="Butterfield T."/>
            <person name="Britton M."/>
            <person name="Reagan R."/>
            <person name="Chakraborty S."/>
            <person name="Walawage S.L."/>
            <person name="Vasquez-Gross H.A."/>
            <person name="Cardeno C."/>
            <person name="Famula R."/>
            <person name="Pratt K."/>
            <person name="Kuruganti S."/>
            <person name="Aradhya M.K."/>
            <person name="Leslie C.A."/>
            <person name="Dandekar A.M."/>
            <person name="Salzberg S.L."/>
            <person name="Wegrzyn J.L."/>
            <person name="Langley C.H."/>
            <person name="Neale D.B."/>
        </authorList>
    </citation>
    <scope>NUCLEOTIDE SEQUENCE</scope>
    <source>
        <tissue evidence="2">Leaves</tissue>
    </source>
</reference>
<protein>
    <recommendedName>
        <fullName evidence="1">GH18 domain-containing protein</fullName>
    </recommendedName>
</protein>
<feature type="domain" description="GH18" evidence="1">
    <location>
        <begin position="28"/>
        <end position="378"/>
    </location>
</feature>
<dbReference type="GO" id="GO:0005975">
    <property type="term" value="P:carbohydrate metabolic process"/>
    <property type="evidence" value="ECO:0007669"/>
    <property type="project" value="InterPro"/>
</dbReference>
<reference evidence="2" key="2">
    <citation type="submission" date="2020-03" db="EMBL/GenBank/DDBJ databases">
        <title>Walnut 2.0.</title>
        <authorList>
            <person name="Marrano A."/>
            <person name="Britton M."/>
            <person name="Zimin A.V."/>
            <person name="Zaini P.A."/>
            <person name="Workman R."/>
            <person name="Puiu D."/>
            <person name="Bianco L."/>
            <person name="Allen B.J."/>
            <person name="Troggio M."/>
            <person name="Leslie C.A."/>
            <person name="Timp W."/>
            <person name="Dendekar A."/>
            <person name="Salzberg S.L."/>
            <person name="Neale D.B."/>
        </authorList>
    </citation>
    <scope>NUCLEOTIDE SEQUENCE</scope>
    <source>
        <tissue evidence="2">Leaves</tissue>
    </source>
</reference>
<sequence>NYSYHHKYKYVTTPASAFFDRMASSGGLVKAGYWSSRSSLPVAAIESTLFTHLYAGFAEVRPADGGVTFPKDYKVQFQKFTETVQRGSPNVKTLLSIGGEGPSPAKILSLVVGDQNKRAKFIQDSIALARNYDFHGLDLCWLYPSSSDDDADLDSFLNEWRAAIDEDHNNTRKDRLLLTAAVFHHPVIRRSNFNYPIQAIKDNLDWINVLAIDFYTPASNSSGETGPVHAWRTRSEDLQDRCGEKGIQNWINNRVATNQLLLALPFYGYEWILGQNSNNRGFFAPAHPGNKLPLSYKTIQETLARGNYTIPVTDGIYVATYSHNDKRSWIGYDDERSISEKVKKAVKANLGGYFAWNVGFDDDNWTLSRAAKNACDPPAGANQ</sequence>
<evidence type="ECO:0000313" key="2">
    <source>
        <dbReference type="EMBL" id="KAF5469572.1"/>
    </source>
</evidence>
<evidence type="ECO:0000313" key="3">
    <source>
        <dbReference type="Proteomes" id="UP000619265"/>
    </source>
</evidence>
<dbReference type="InterPro" id="IPR029070">
    <property type="entry name" value="Chitinase_insertion_sf"/>
</dbReference>
<dbReference type="SMR" id="A0A833XQ58"/>
<dbReference type="Proteomes" id="UP000619265">
    <property type="component" value="Unassembled WGS sequence"/>
</dbReference>
<comment type="caution">
    <text evidence="2">The sequence shown here is derived from an EMBL/GenBank/DDBJ whole genome shotgun (WGS) entry which is preliminary data.</text>
</comment>
<dbReference type="InterPro" id="IPR050314">
    <property type="entry name" value="Glycosyl_Hydrlase_18"/>
</dbReference>
<name>A0A833XQ58_JUGRE</name>
<dbReference type="PROSITE" id="PS51910">
    <property type="entry name" value="GH18_2"/>
    <property type="match status" value="1"/>
</dbReference>
<dbReference type="PANTHER" id="PTHR11177">
    <property type="entry name" value="CHITINASE"/>
    <property type="match status" value="1"/>
</dbReference>
<dbReference type="Gene3D" id="3.20.20.80">
    <property type="entry name" value="Glycosidases"/>
    <property type="match status" value="1"/>
</dbReference>
<gene>
    <name evidence="2" type="ORF">F2P56_013636</name>
</gene>
<accession>A0A833XQ58</accession>
<dbReference type="Gramene" id="Jr06_19720_p1">
    <property type="protein sequence ID" value="cds.Jr06_19720_p1"/>
    <property type="gene ID" value="Jr06_19720"/>
</dbReference>
<dbReference type="SMART" id="SM00636">
    <property type="entry name" value="Glyco_18"/>
    <property type="match status" value="1"/>
</dbReference>
<dbReference type="SUPFAM" id="SSF51445">
    <property type="entry name" value="(Trans)glycosidases"/>
    <property type="match status" value="1"/>
</dbReference>
<evidence type="ECO:0000259" key="1">
    <source>
        <dbReference type="PROSITE" id="PS51910"/>
    </source>
</evidence>
<dbReference type="Pfam" id="PF00704">
    <property type="entry name" value="Glyco_hydro_18"/>
    <property type="match status" value="1"/>
</dbReference>
<dbReference type="InterPro" id="IPR011583">
    <property type="entry name" value="Chitinase_II/V-like_cat"/>
</dbReference>
<dbReference type="GO" id="GO:0008061">
    <property type="term" value="F:chitin binding"/>
    <property type="evidence" value="ECO:0007669"/>
    <property type="project" value="InterPro"/>
</dbReference>
<organism evidence="2 3">
    <name type="scientific">Juglans regia</name>
    <name type="common">English walnut</name>
    <dbReference type="NCBI Taxonomy" id="51240"/>
    <lineage>
        <taxon>Eukaryota</taxon>
        <taxon>Viridiplantae</taxon>
        <taxon>Streptophyta</taxon>
        <taxon>Embryophyta</taxon>
        <taxon>Tracheophyta</taxon>
        <taxon>Spermatophyta</taxon>
        <taxon>Magnoliopsida</taxon>
        <taxon>eudicotyledons</taxon>
        <taxon>Gunneridae</taxon>
        <taxon>Pentapetalae</taxon>
        <taxon>rosids</taxon>
        <taxon>fabids</taxon>
        <taxon>Fagales</taxon>
        <taxon>Juglandaceae</taxon>
        <taxon>Juglans</taxon>
    </lineage>
</organism>
<dbReference type="EMBL" id="LIHL02000006">
    <property type="protein sequence ID" value="KAF5469572.1"/>
    <property type="molecule type" value="Genomic_DNA"/>
</dbReference>
<dbReference type="PANTHER" id="PTHR11177:SF383">
    <property type="entry name" value="GLYCOSYL HYDROLASE FAMILY PROTEIN WITH CHITINASE INSERTION DOMAIN-CONTAINING PROTEIN"/>
    <property type="match status" value="1"/>
</dbReference>
<dbReference type="InterPro" id="IPR001223">
    <property type="entry name" value="Glyco_hydro18_cat"/>
</dbReference>
<proteinExistence type="predicted"/>
<dbReference type="Gene3D" id="3.10.50.10">
    <property type="match status" value="1"/>
</dbReference>